<dbReference type="PANTHER" id="PTHR37981">
    <property type="entry name" value="LIPASE 2"/>
    <property type="match status" value="1"/>
</dbReference>
<dbReference type="GO" id="GO:0016788">
    <property type="term" value="F:hydrolase activity, acting on ester bonds"/>
    <property type="evidence" value="ECO:0007669"/>
    <property type="project" value="InterPro"/>
</dbReference>
<dbReference type="InterPro" id="IPR011050">
    <property type="entry name" value="Pectin_lyase_fold/virulence"/>
</dbReference>
<dbReference type="InterPro" id="IPR012334">
    <property type="entry name" value="Pectin_lyas_fold"/>
</dbReference>
<accession>A0A3Q9G390</accession>
<name>A0A3Q9G390_STRLT</name>
<dbReference type="InterPro" id="IPR036514">
    <property type="entry name" value="SGNH_hydro_sf"/>
</dbReference>
<dbReference type="GO" id="GO:0006629">
    <property type="term" value="P:lipid metabolic process"/>
    <property type="evidence" value="ECO:0007669"/>
    <property type="project" value="TreeGrafter"/>
</dbReference>
<dbReference type="Gene3D" id="2.160.20.10">
    <property type="entry name" value="Single-stranded right-handed beta-helix, Pectin lyase-like"/>
    <property type="match status" value="1"/>
</dbReference>
<gene>
    <name evidence="4" type="ORF">EKH77_30405</name>
</gene>
<dbReference type="Proteomes" id="UP000267900">
    <property type="component" value="Chromosome"/>
</dbReference>
<feature type="disulfide bond" evidence="1">
    <location>
        <begin position="456"/>
        <end position="482"/>
    </location>
</feature>
<dbReference type="SUPFAM" id="SSF51126">
    <property type="entry name" value="Pectin lyase-like"/>
    <property type="match status" value="1"/>
</dbReference>
<dbReference type="OrthoDB" id="3882626at2"/>
<protein>
    <recommendedName>
        <fullName evidence="3">SGNH hydrolase-type esterase domain-containing protein</fullName>
    </recommendedName>
</protein>
<evidence type="ECO:0000256" key="1">
    <source>
        <dbReference type="PIRSR" id="PIRSR637460-2"/>
    </source>
</evidence>
<organism evidence="4 5">
    <name type="scientific">Streptomyces luteoverticillatus</name>
    <name type="common">Streptoverticillium luteoverticillatus</name>
    <dbReference type="NCBI Taxonomy" id="66425"/>
    <lineage>
        <taxon>Bacteria</taxon>
        <taxon>Bacillati</taxon>
        <taxon>Actinomycetota</taxon>
        <taxon>Actinomycetes</taxon>
        <taxon>Kitasatosporales</taxon>
        <taxon>Streptomycetaceae</taxon>
        <taxon>Streptomyces</taxon>
    </lineage>
</organism>
<keyword evidence="5" id="KW-1185">Reference proteome</keyword>
<reference evidence="4 5" key="1">
    <citation type="submission" date="2018-12" db="EMBL/GenBank/DDBJ databases">
        <title>The whole draft genome of Streptomyce luteoverticillatus CGMCC 15060.</title>
        <authorList>
            <person name="Feng Z."/>
            <person name="Chen G."/>
            <person name="Zhang J."/>
            <person name="Zhu H."/>
            <person name="Yu X."/>
            <person name="Zhang W."/>
            <person name="Zhang X."/>
        </authorList>
    </citation>
    <scope>NUCLEOTIDE SEQUENCE [LARGE SCALE GENOMIC DNA]</scope>
    <source>
        <strain evidence="4 5">CGMCC 15060</strain>
    </source>
</reference>
<dbReference type="SUPFAM" id="SSF52266">
    <property type="entry name" value="SGNH hydrolase"/>
    <property type="match status" value="1"/>
</dbReference>
<feature type="compositionally biased region" description="Basic and acidic residues" evidence="2">
    <location>
        <begin position="22"/>
        <end position="33"/>
    </location>
</feature>
<evidence type="ECO:0000313" key="5">
    <source>
        <dbReference type="Proteomes" id="UP000267900"/>
    </source>
</evidence>
<dbReference type="SUPFAM" id="SSF56219">
    <property type="entry name" value="DNase I-like"/>
    <property type="match status" value="1"/>
</dbReference>
<evidence type="ECO:0000259" key="3">
    <source>
        <dbReference type="Pfam" id="PF13472"/>
    </source>
</evidence>
<dbReference type="PANTHER" id="PTHR37981:SF1">
    <property type="entry name" value="SGNH HYDROLASE-TYPE ESTERASE DOMAIN-CONTAINING PROTEIN"/>
    <property type="match status" value="1"/>
</dbReference>
<keyword evidence="1" id="KW-1015">Disulfide bond</keyword>
<dbReference type="InterPro" id="IPR013830">
    <property type="entry name" value="SGNH_hydro"/>
</dbReference>
<feature type="region of interest" description="Disordered" evidence="2">
    <location>
        <begin position="22"/>
        <end position="50"/>
    </location>
</feature>
<dbReference type="InterPro" id="IPR037460">
    <property type="entry name" value="SEST-like"/>
</dbReference>
<dbReference type="EMBL" id="CP034587">
    <property type="protein sequence ID" value="AZQ74928.1"/>
    <property type="molecule type" value="Genomic_DNA"/>
</dbReference>
<dbReference type="InterPro" id="IPR036691">
    <property type="entry name" value="Endo/exonu/phosph_ase_sf"/>
</dbReference>
<proteinExistence type="predicted"/>
<dbReference type="Pfam" id="PF13472">
    <property type="entry name" value="Lipase_GDSL_2"/>
    <property type="match status" value="1"/>
</dbReference>
<sequence>MTDPPGRHARPVAVIGIGFRARDGPRRTGKRDGQLSIRTPGRGSRRRPRPWWASAAAQALCAAMLASLVTLFTPPAPAQAVEDLDKRAITFNMQGGTRWETVRTNLIKDADVVTLQEATTAPWDFTKNEVITDNLGDTAKTPTGLPSLKYRVYAQQWGERRKQGVLLYLDILGRDAWGAGTGADTGDPETENNSQKSMAIWLRDAPDDLKDLKDRVKVFPAQDVGNKWIRSRPAFGVKVGNTWYFDIHAASIRSGDTPNHHTVALIDTISRTMAGERWRALGDFNSAAAPTRGRFPNTFYATKNGKPDGTPTTTQKSGFALDYMIASDQLKNLDVSTTGRNGGSDHNPVRFTPRNTRACATDWSEPTRYNYDAAVWLAARAVEDACGPPPAVVSMGDSYISGEAGRWAGNAPASAAGSAWGTDRAAVNCNGDESLCDHDASKVYGDTSYDKGGSGCDRSDSAEIKGLTVDDVPLERRFNIACSGATTDNVTTTGFKGRRPQIDDLRDIARSNEVRLVVLSIGGNDLKFADILQDCVKAYFYPSLFNKGCRGAKEKEFADGLDPARAKIVKSVEAIRNVLREAGQEDGSYQIVLQSYPNPLPLGRDYRDPENAPVPPANYSRYLSGGCPFLDADSDWAHSSVVPRISAMLRGAANEAGVSFLDLQDAFAGHELCGRTTQQAGKDHKLSSPLPAERAEWVRWVPYLVDGLKDLPWQAQGNQQEAIHPNHYGQLALSACLTKITAKLGPAPVASSCVGKPSGAPGSVDGSVDNSTVLSKSNRRAPVAGLPDWSRAGYRAGEVLPAAASRTSDPTCRITPSELEQRFKVRPDDGQDDTAGLQSAIDRIRESCTPGAGPNRLSVIELPKGRLDVSKQLAVDASYLVIRGQGSDPDGGTRIVFRPDENTRYDKLTEKGERWNQGAMEHKCEFTTGNNVGSGGWIWPGRGLFRVQTREVAEKYLKICGYPSKIPENRRDLFEGSVNQHWESGVAVAGSPADAKYAAHQGDRVIQLDPKAKTDAFKPGGDLWVGAANSLKFYQSQEVAGAAADDGRLENLHMRQQVFTIASVDAARHTVTIDKPLEFDVPVDSTSDGSPPLGVNGKPYPSKVTALKMISDVGFEDFSFTEDINGLPKLGGGTYRLSPADAVHNYGNMAPEYAMHGIVFKWAADSWVRGVRADMTGSHPVVTEVARNIQIEHNVFDGAWNKGKGGNGYLRGSRVWDSVYAFNTSRNLRHFTFQWSASGNVAIGNDLDSDLNLHGGWEHRNLFENNTVHVPYNHSSGECTTNCGGEGGAGDKGTWWPVYWAAGSKGIGWSGSTGPQNVFFRNTLTKQTTPGGPYEPYQPYADTSRVFQFGSAAGDASVFQHLKGAGGPIQDWADNERHDYTGGDGVNASRADAGRSLFLRDYRS</sequence>
<evidence type="ECO:0000313" key="4">
    <source>
        <dbReference type="EMBL" id="AZQ74928.1"/>
    </source>
</evidence>
<dbReference type="Gene3D" id="3.40.50.1110">
    <property type="entry name" value="SGNH hydrolase"/>
    <property type="match status" value="1"/>
</dbReference>
<evidence type="ECO:0000256" key="2">
    <source>
        <dbReference type="SAM" id="MobiDB-lite"/>
    </source>
</evidence>
<feature type="domain" description="SGNH hydrolase-type esterase" evidence="3">
    <location>
        <begin position="456"/>
        <end position="673"/>
    </location>
</feature>
<feature type="disulfide bond" evidence="1">
    <location>
        <begin position="535"/>
        <end position="549"/>
    </location>
</feature>
<dbReference type="Gene3D" id="3.60.10.10">
    <property type="entry name" value="Endonuclease/exonuclease/phosphatase"/>
    <property type="match status" value="1"/>
</dbReference>
<feature type="region of interest" description="Disordered" evidence="2">
    <location>
        <begin position="757"/>
        <end position="780"/>
    </location>
</feature>